<dbReference type="Proteomes" id="UP000789920">
    <property type="component" value="Unassembled WGS sequence"/>
</dbReference>
<comment type="caution">
    <text evidence="1">The sequence shown here is derived from an EMBL/GenBank/DDBJ whole genome shotgun (WGS) entry which is preliminary data.</text>
</comment>
<reference evidence="1" key="1">
    <citation type="submission" date="2021-06" db="EMBL/GenBank/DDBJ databases">
        <authorList>
            <person name="Kallberg Y."/>
            <person name="Tangrot J."/>
            <person name="Rosling A."/>
        </authorList>
    </citation>
    <scope>NUCLEOTIDE SEQUENCE</scope>
    <source>
        <strain evidence="1">MA461A</strain>
    </source>
</reference>
<keyword evidence="2" id="KW-1185">Reference proteome</keyword>
<proteinExistence type="predicted"/>
<name>A0ACA9S727_9GLOM</name>
<accession>A0ACA9S727</accession>
<gene>
    <name evidence="1" type="ORF">RPERSI_LOCUS26956</name>
</gene>
<dbReference type="EMBL" id="CAJVQC010093673">
    <property type="protein sequence ID" value="CAG8827342.1"/>
    <property type="molecule type" value="Genomic_DNA"/>
</dbReference>
<protein>
    <submittedName>
        <fullName evidence="1">2500_t:CDS:1</fullName>
    </submittedName>
</protein>
<organism evidence="1 2">
    <name type="scientific">Racocetra persica</name>
    <dbReference type="NCBI Taxonomy" id="160502"/>
    <lineage>
        <taxon>Eukaryota</taxon>
        <taxon>Fungi</taxon>
        <taxon>Fungi incertae sedis</taxon>
        <taxon>Mucoromycota</taxon>
        <taxon>Glomeromycotina</taxon>
        <taxon>Glomeromycetes</taxon>
        <taxon>Diversisporales</taxon>
        <taxon>Gigasporaceae</taxon>
        <taxon>Racocetra</taxon>
    </lineage>
</organism>
<sequence>MNENINQLKSFSDSDICRNEEKGNLHLASQKTEMVKKTSLEREKGNEGGPKIIHKTQTITGTLTSRIETRQDYHYGFFSVPNQEQDIPTYTINETKEKAAHSASNIYQKLHCLQSQTDQISKKELNKFGNYKYFTEQQALKLLKPLLKEQKLTLTFSDIYNYTQPNGGFSSQKHEKE</sequence>
<evidence type="ECO:0000313" key="1">
    <source>
        <dbReference type="EMBL" id="CAG8827342.1"/>
    </source>
</evidence>
<evidence type="ECO:0000313" key="2">
    <source>
        <dbReference type="Proteomes" id="UP000789920"/>
    </source>
</evidence>